<evidence type="ECO:0000313" key="2">
    <source>
        <dbReference type="Proteomes" id="UP001476798"/>
    </source>
</evidence>
<name>A0ABV0N9Z3_9TELE</name>
<sequence>KRRCRLILEQVSHATACQNFCTKREHTRGWVAADVEASPCRRDFAGVTMKLSLNSGE</sequence>
<feature type="non-terminal residue" evidence="1">
    <location>
        <position position="1"/>
    </location>
</feature>
<evidence type="ECO:0000313" key="1">
    <source>
        <dbReference type="EMBL" id="MEQ2167876.1"/>
    </source>
</evidence>
<comment type="caution">
    <text evidence="1">The sequence shown here is derived from an EMBL/GenBank/DDBJ whole genome shotgun (WGS) entry which is preliminary data.</text>
</comment>
<gene>
    <name evidence="1" type="ORF">GOODEAATRI_008492</name>
</gene>
<protein>
    <submittedName>
        <fullName evidence="1">Uncharacterized protein</fullName>
    </submittedName>
</protein>
<organism evidence="1 2">
    <name type="scientific">Goodea atripinnis</name>
    <dbReference type="NCBI Taxonomy" id="208336"/>
    <lineage>
        <taxon>Eukaryota</taxon>
        <taxon>Metazoa</taxon>
        <taxon>Chordata</taxon>
        <taxon>Craniata</taxon>
        <taxon>Vertebrata</taxon>
        <taxon>Euteleostomi</taxon>
        <taxon>Actinopterygii</taxon>
        <taxon>Neopterygii</taxon>
        <taxon>Teleostei</taxon>
        <taxon>Neoteleostei</taxon>
        <taxon>Acanthomorphata</taxon>
        <taxon>Ovalentaria</taxon>
        <taxon>Atherinomorphae</taxon>
        <taxon>Cyprinodontiformes</taxon>
        <taxon>Goodeidae</taxon>
        <taxon>Goodea</taxon>
    </lineage>
</organism>
<reference evidence="1 2" key="1">
    <citation type="submission" date="2021-06" db="EMBL/GenBank/DDBJ databases">
        <authorList>
            <person name="Palmer J.M."/>
        </authorList>
    </citation>
    <scope>NUCLEOTIDE SEQUENCE [LARGE SCALE GENOMIC DNA]</scope>
    <source>
        <strain evidence="1 2">GA_2019</strain>
        <tissue evidence="1">Muscle</tissue>
    </source>
</reference>
<accession>A0ABV0N9Z3</accession>
<keyword evidence="2" id="KW-1185">Reference proteome</keyword>
<dbReference type="EMBL" id="JAHRIO010030439">
    <property type="protein sequence ID" value="MEQ2167876.1"/>
    <property type="molecule type" value="Genomic_DNA"/>
</dbReference>
<proteinExistence type="predicted"/>
<dbReference type="Proteomes" id="UP001476798">
    <property type="component" value="Unassembled WGS sequence"/>
</dbReference>